<evidence type="ECO:0000313" key="1">
    <source>
        <dbReference type="EMBL" id="MZK18059.1"/>
    </source>
</evidence>
<gene>
    <name evidence="1" type="primary">hxsD</name>
    <name evidence="1" type="ORF">GT565_08040</name>
</gene>
<comment type="caution">
    <text evidence="1">The sequence shown here is derived from an EMBL/GenBank/DDBJ whole genome shotgun (WGS) entry which is preliminary data.</text>
</comment>
<dbReference type="AlphaFoldDB" id="A0A845KL62"/>
<dbReference type="NCBIfam" id="TIGR03976">
    <property type="entry name" value="chp_LLNDYxLRE"/>
    <property type="match status" value="1"/>
</dbReference>
<reference evidence="1 2" key="1">
    <citation type="journal article" date="2019" name="Nat. Med.">
        <title>A library of human gut bacterial isolates paired with longitudinal multiomics data enables mechanistic microbiome research.</title>
        <authorList>
            <person name="Poyet M."/>
            <person name="Groussin M."/>
            <person name="Gibbons S.M."/>
            <person name="Avila-Pacheco J."/>
            <person name="Jiang X."/>
            <person name="Kearney S.M."/>
            <person name="Perrotta A.R."/>
            <person name="Berdy B."/>
            <person name="Zhao S."/>
            <person name="Lieberman T.D."/>
            <person name="Swanson P.K."/>
            <person name="Smith M."/>
            <person name="Roesemann S."/>
            <person name="Alexander J.E."/>
            <person name="Rich S.A."/>
            <person name="Livny J."/>
            <person name="Vlamakis H."/>
            <person name="Clish C."/>
            <person name="Bullock K."/>
            <person name="Deik A."/>
            <person name="Scott J."/>
            <person name="Pierce K.A."/>
            <person name="Xavier R.J."/>
            <person name="Alm E.J."/>
        </authorList>
    </citation>
    <scope>NUCLEOTIDE SEQUENCE [LARGE SCALE GENOMIC DNA]</scope>
    <source>
        <strain evidence="1 2">BIOML-A7</strain>
    </source>
</reference>
<accession>A0A845KL62</accession>
<evidence type="ECO:0000313" key="2">
    <source>
        <dbReference type="Proteomes" id="UP000446719"/>
    </source>
</evidence>
<dbReference type="RefSeq" id="WP_161159172.1">
    <property type="nucleotide sequence ID" value="NZ_WWSB01000008.1"/>
</dbReference>
<protein>
    <submittedName>
        <fullName evidence="1">His-Xaa-Ser system protein HxsD</fullName>
    </submittedName>
</protein>
<dbReference type="EMBL" id="WWSB01000008">
    <property type="protein sequence ID" value="MZK18059.1"/>
    <property type="molecule type" value="Genomic_DNA"/>
</dbReference>
<sequence length="126" mass="14943">MENVRCYAKEFYSKEVILKAAYAFTDRLYIHLDADETHYKVQLISKSEEDKNEEELYAEFENELIAQETRRMIAEQTKSVREMIVARALSSTIVNKVEEDDIDLPKNEDTYAAEEILQDWFDVYEK</sequence>
<proteinExistence type="predicted"/>
<name>A0A845KL62_9FIRM</name>
<organism evidence="1 2">
    <name type="scientific">Dorea longicatena</name>
    <dbReference type="NCBI Taxonomy" id="88431"/>
    <lineage>
        <taxon>Bacteria</taxon>
        <taxon>Bacillati</taxon>
        <taxon>Bacillota</taxon>
        <taxon>Clostridia</taxon>
        <taxon>Lachnospirales</taxon>
        <taxon>Lachnospiraceae</taxon>
        <taxon>Dorea</taxon>
    </lineage>
</organism>
<dbReference type="Proteomes" id="UP000446719">
    <property type="component" value="Unassembled WGS sequence"/>
</dbReference>
<dbReference type="InterPro" id="IPR023974">
    <property type="entry name" value="HxsD"/>
</dbReference>